<sequence>MFGLVAAITIIPTFAQVAHKCDGSVNDTDREDLKTTIYNYLVNASSTTDFPYYYSCTYEYCVYNPENCTEILQGEKVINSSVSFFTPPGGEGDVRKAAKTIFDQLRRYLEFKNVTWGCDLKNDTEISEQKIRKEQKEQKLRNGNCFFTPTLLAYSLALEKKQYNG</sequence>
<proteinExistence type="predicted"/>
<evidence type="ECO:0000313" key="3">
    <source>
        <dbReference type="Proteomes" id="UP001176961"/>
    </source>
</evidence>
<evidence type="ECO:0000256" key="1">
    <source>
        <dbReference type="SAM" id="SignalP"/>
    </source>
</evidence>
<dbReference type="EMBL" id="CATQJL010000001">
    <property type="protein sequence ID" value="CAJ0591943.1"/>
    <property type="molecule type" value="Genomic_DNA"/>
</dbReference>
<organism evidence="2 3">
    <name type="scientific">Cylicocyclus nassatus</name>
    <name type="common">Nematode worm</name>
    <dbReference type="NCBI Taxonomy" id="53992"/>
    <lineage>
        <taxon>Eukaryota</taxon>
        <taxon>Metazoa</taxon>
        <taxon>Ecdysozoa</taxon>
        <taxon>Nematoda</taxon>
        <taxon>Chromadorea</taxon>
        <taxon>Rhabditida</taxon>
        <taxon>Rhabditina</taxon>
        <taxon>Rhabditomorpha</taxon>
        <taxon>Strongyloidea</taxon>
        <taxon>Strongylidae</taxon>
        <taxon>Cylicocyclus</taxon>
    </lineage>
</organism>
<dbReference type="Proteomes" id="UP001176961">
    <property type="component" value="Unassembled WGS sequence"/>
</dbReference>
<dbReference type="AlphaFoldDB" id="A0AA36DSJ3"/>
<gene>
    <name evidence="2" type="ORF">CYNAS_LOCUS3926</name>
</gene>
<keyword evidence="1" id="KW-0732">Signal</keyword>
<feature type="signal peptide" evidence="1">
    <location>
        <begin position="1"/>
        <end position="15"/>
    </location>
</feature>
<comment type="caution">
    <text evidence="2">The sequence shown here is derived from an EMBL/GenBank/DDBJ whole genome shotgun (WGS) entry which is preliminary data.</text>
</comment>
<name>A0AA36DSJ3_CYLNA</name>
<protein>
    <submittedName>
        <fullName evidence="2">Uncharacterized protein</fullName>
    </submittedName>
</protein>
<feature type="chain" id="PRO_5041373008" evidence="1">
    <location>
        <begin position="16"/>
        <end position="165"/>
    </location>
</feature>
<reference evidence="2" key="1">
    <citation type="submission" date="2023-07" db="EMBL/GenBank/DDBJ databases">
        <authorList>
            <consortium name="CYATHOMIX"/>
        </authorList>
    </citation>
    <scope>NUCLEOTIDE SEQUENCE</scope>
    <source>
        <strain evidence="2">N/A</strain>
    </source>
</reference>
<accession>A0AA36DSJ3</accession>
<evidence type="ECO:0000313" key="2">
    <source>
        <dbReference type="EMBL" id="CAJ0591943.1"/>
    </source>
</evidence>
<keyword evidence="3" id="KW-1185">Reference proteome</keyword>